<dbReference type="OrthoDB" id="9796135at2"/>
<comment type="caution">
    <text evidence="1">The sequence shown here is derived from an EMBL/GenBank/DDBJ whole genome shotgun (WGS) entry which is preliminary data.</text>
</comment>
<dbReference type="EMBL" id="QSBM01000002">
    <property type="protein sequence ID" value="RGX32038.1"/>
    <property type="molecule type" value="Genomic_DNA"/>
</dbReference>
<protein>
    <submittedName>
        <fullName evidence="1">Iron-only hydrogenase system regulator</fullName>
    </submittedName>
</protein>
<proteinExistence type="predicted"/>
<dbReference type="InterPro" id="IPR045865">
    <property type="entry name" value="ACT-like_dom_sf"/>
</dbReference>
<organism evidence="1 2">
    <name type="scientific">Enterocloster asparagiformis</name>
    <dbReference type="NCBI Taxonomy" id="333367"/>
    <lineage>
        <taxon>Bacteria</taxon>
        <taxon>Bacillati</taxon>
        <taxon>Bacillota</taxon>
        <taxon>Clostridia</taxon>
        <taxon>Lachnospirales</taxon>
        <taxon>Lachnospiraceae</taxon>
        <taxon>Enterocloster</taxon>
    </lineage>
</organism>
<dbReference type="RefSeq" id="WP_007713874.1">
    <property type="nucleotide sequence ID" value="NZ_BAABXR010000002.1"/>
</dbReference>
<gene>
    <name evidence="1" type="ORF">DWV29_04415</name>
</gene>
<reference evidence="1 2" key="1">
    <citation type="submission" date="2018-08" db="EMBL/GenBank/DDBJ databases">
        <title>A genome reference for cultivated species of the human gut microbiota.</title>
        <authorList>
            <person name="Zou Y."/>
            <person name="Xue W."/>
            <person name="Luo G."/>
        </authorList>
    </citation>
    <scope>NUCLEOTIDE SEQUENCE [LARGE SCALE GENOMIC DNA]</scope>
    <source>
        <strain evidence="1 2">AF04-15</strain>
    </source>
</reference>
<dbReference type="NCBIfam" id="TIGR03959">
    <property type="entry name" value="hyd_TM1266"/>
    <property type="match status" value="1"/>
</dbReference>
<dbReference type="InterPro" id="IPR027271">
    <property type="entry name" value="Acetolactate_synth/TF_NikR_C"/>
</dbReference>
<accession>A0A413FJL2</accession>
<dbReference type="InterPro" id="IPR023860">
    <property type="entry name" value="FeFe-hyd_TM1266"/>
</dbReference>
<evidence type="ECO:0000313" key="2">
    <source>
        <dbReference type="Proteomes" id="UP000283880"/>
    </source>
</evidence>
<dbReference type="Proteomes" id="UP000283880">
    <property type="component" value="Unassembled WGS sequence"/>
</dbReference>
<dbReference type="AlphaFoldDB" id="A0A413FJL2"/>
<name>A0A413FJL2_9FIRM</name>
<dbReference type="SUPFAM" id="SSF55021">
    <property type="entry name" value="ACT-like"/>
    <property type="match status" value="1"/>
</dbReference>
<dbReference type="Gene3D" id="3.30.70.1150">
    <property type="entry name" value="ACT-like. Chain A, domain 2"/>
    <property type="match status" value="1"/>
</dbReference>
<sequence>METRIAVIGIIVENRESVEAVNTILHQYGQYIIGRMGLPYEKKKMNIISIVVDAPQDAISALSGKLGRLPGITSKALYSKAGEKQA</sequence>
<evidence type="ECO:0000313" key="1">
    <source>
        <dbReference type="EMBL" id="RGX32038.1"/>
    </source>
</evidence>
<dbReference type="Pfam" id="PF21699">
    <property type="entry name" value="TM1266-like"/>
    <property type="match status" value="1"/>
</dbReference>